<dbReference type="SMART" id="SM00358">
    <property type="entry name" value="DSRM"/>
    <property type="match status" value="1"/>
</dbReference>
<keyword evidence="3" id="KW-0175">Coiled coil</keyword>
<dbReference type="GO" id="GO:0005737">
    <property type="term" value="C:cytoplasm"/>
    <property type="evidence" value="ECO:0007669"/>
    <property type="project" value="TreeGrafter"/>
</dbReference>
<dbReference type="PANTHER" id="PTHR46205">
    <property type="entry name" value="LOQUACIOUS, ISOFORM B"/>
    <property type="match status" value="1"/>
</dbReference>
<dbReference type="Proteomes" id="UP000694846">
    <property type="component" value="Unplaced"/>
</dbReference>
<evidence type="ECO:0000256" key="3">
    <source>
        <dbReference type="SAM" id="Coils"/>
    </source>
</evidence>
<evidence type="ECO:0000256" key="1">
    <source>
        <dbReference type="ARBA" id="ARBA00022884"/>
    </source>
</evidence>
<dbReference type="InterPro" id="IPR014720">
    <property type="entry name" value="dsRBD_dom"/>
</dbReference>
<dbReference type="GO" id="GO:0003725">
    <property type="term" value="F:double-stranded RNA binding"/>
    <property type="evidence" value="ECO:0007669"/>
    <property type="project" value="TreeGrafter"/>
</dbReference>
<gene>
    <name evidence="6" type="primary">LOC112680881</name>
</gene>
<keyword evidence="1 2" id="KW-0694">RNA-binding</keyword>
<feature type="coiled-coil region" evidence="3">
    <location>
        <begin position="74"/>
        <end position="145"/>
    </location>
</feature>
<dbReference type="GO" id="GO:0005634">
    <property type="term" value="C:nucleus"/>
    <property type="evidence" value="ECO:0007669"/>
    <property type="project" value="TreeGrafter"/>
</dbReference>
<dbReference type="GO" id="GO:0070578">
    <property type="term" value="C:RISC-loading complex"/>
    <property type="evidence" value="ECO:0007669"/>
    <property type="project" value="TreeGrafter"/>
</dbReference>
<dbReference type="PROSITE" id="PS50137">
    <property type="entry name" value="DS_RBD"/>
    <property type="match status" value="1"/>
</dbReference>
<dbReference type="AlphaFoldDB" id="A0A8B8F7T7"/>
<reference evidence="6" key="1">
    <citation type="submission" date="2025-08" db="UniProtKB">
        <authorList>
            <consortium name="RefSeq"/>
        </authorList>
    </citation>
    <scope>IDENTIFICATION</scope>
    <source>
        <tissue evidence="6">Whole body</tissue>
    </source>
</reference>
<evidence type="ECO:0000313" key="5">
    <source>
        <dbReference type="Proteomes" id="UP000694846"/>
    </source>
</evidence>
<dbReference type="InterPro" id="IPR051247">
    <property type="entry name" value="RLC_Component"/>
</dbReference>
<evidence type="ECO:0000256" key="2">
    <source>
        <dbReference type="PROSITE-ProRule" id="PRU00266"/>
    </source>
</evidence>
<dbReference type="SUPFAM" id="SSF54768">
    <property type="entry name" value="dsRNA-binding domain-like"/>
    <property type="match status" value="1"/>
</dbReference>
<dbReference type="RefSeq" id="XP_025406889.1">
    <property type="nucleotide sequence ID" value="XM_025551104.1"/>
</dbReference>
<feature type="domain" description="DRBM" evidence="4">
    <location>
        <begin position="307"/>
        <end position="372"/>
    </location>
</feature>
<dbReference type="GO" id="GO:0035197">
    <property type="term" value="F:siRNA binding"/>
    <property type="evidence" value="ECO:0007669"/>
    <property type="project" value="TreeGrafter"/>
</dbReference>
<name>A0A8B8F7T7_9HEMI</name>
<protein>
    <submittedName>
        <fullName evidence="6">Uncharacterized protein LOC112680881</fullName>
    </submittedName>
</protein>
<dbReference type="GeneID" id="112680881"/>
<evidence type="ECO:0000313" key="6">
    <source>
        <dbReference type="RefSeq" id="XP_025406889.1"/>
    </source>
</evidence>
<dbReference type="GO" id="GO:0016442">
    <property type="term" value="C:RISC complex"/>
    <property type="evidence" value="ECO:0007669"/>
    <property type="project" value="TreeGrafter"/>
</dbReference>
<evidence type="ECO:0000259" key="4">
    <source>
        <dbReference type="PROSITE" id="PS50137"/>
    </source>
</evidence>
<keyword evidence="5" id="KW-1185">Reference proteome</keyword>
<dbReference type="Pfam" id="PF00035">
    <property type="entry name" value="dsrm"/>
    <property type="match status" value="1"/>
</dbReference>
<dbReference type="GO" id="GO:0070920">
    <property type="term" value="P:regulation of regulatory ncRNA processing"/>
    <property type="evidence" value="ECO:0007669"/>
    <property type="project" value="TreeGrafter"/>
</dbReference>
<sequence>MMSNNYIRSVSCVEEDDRCMNNVEKSQSMKPDAMIPNHNTIMAQLALQIEVQGATINQLLSKISEMKTNFQMELQLKDNEFSNLREKYEQLQNRVTEFGDNSSKIVQPNFYHHYQYTLDKFIKEIESLKRKNKELLNEKNYLVSKLAEKCEQCPMASSKLTKSEKAENVDTRCCDKFSDLYVTELNENLAFVDVVDGVVQKASDVIEVQQTQTIENPMKIFEASIDKVSFTKTISSDLEVESNHLDATKNDIIFTEENCRKMITKSTGHSDIKNIIKLDQITTFKTTVNDEKKKFIDNKLDARLKSDPICALQELCMYRNWRLPEYKFFEEGDSTTFTYSVECTVLSFTVRVEGLLKKEGKRKAATLMYQKN</sequence>
<accession>A0A8B8F7T7</accession>
<dbReference type="PANTHER" id="PTHR46205:SF3">
    <property type="entry name" value="LOQUACIOUS, ISOFORM B"/>
    <property type="match status" value="1"/>
</dbReference>
<dbReference type="GO" id="GO:0030422">
    <property type="term" value="P:siRNA processing"/>
    <property type="evidence" value="ECO:0007669"/>
    <property type="project" value="TreeGrafter"/>
</dbReference>
<organism evidence="5 6">
    <name type="scientific">Sipha flava</name>
    <name type="common">yellow sugarcane aphid</name>
    <dbReference type="NCBI Taxonomy" id="143950"/>
    <lineage>
        <taxon>Eukaryota</taxon>
        <taxon>Metazoa</taxon>
        <taxon>Ecdysozoa</taxon>
        <taxon>Arthropoda</taxon>
        <taxon>Hexapoda</taxon>
        <taxon>Insecta</taxon>
        <taxon>Pterygota</taxon>
        <taxon>Neoptera</taxon>
        <taxon>Paraneoptera</taxon>
        <taxon>Hemiptera</taxon>
        <taxon>Sternorrhyncha</taxon>
        <taxon>Aphidomorpha</taxon>
        <taxon>Aphidoidea</taxon>
        <taxon>Aphididae</taxon>
        <taxon>Sipha</taxon>
    </lineage>
</organism>
<proteinExistence type="predicted"/>
<dbReference type="Gene3D" id="3.30.160.20">
    <property type="match status" value="1"/>
</dbReference>